<evidence type="ECO:0000256" key="1">
    <source>
        <dbReference type="SAM" id="Phobius"/>
    </source>
</evidence>
<dbReference type="Proteomes" id="UP000078512">
    <property type="component" value="Unassembled WGS sequence"/>
</dbReference>
<accession>A0A197JME2</accession>
<feature type="transmembrane region" description="Helical" evidence="1">
    <location>
        <begin position="6"/>
        <end position="30"/>
    </location>
</feature>
<keyword evidence="1" id="KW-1133">Transmembrane helix</keyword>
<proteinExistence type="predicted"/>
<keyword evidence="1" id="KW-0812">Transmembrane</keyword>
<feature type="transmembrane region" description="Helical" evidence="1">
    <location>
        <begin position="105"/>
        <end position="126"/>
    </location>
</feature>
<organism evidence="2 3">
    <name type="scientific">Linnemannia elongata AG-77</name>
    <dbReference type="NCBI Taxonomy" id="1314771"/>
    <lineage>
        <taxon>Eukaryota</taxon>
        <taxon>Fungi</taxon>
        <taxon>Fungi incertae sedis</taxon>
        <taxon>Mucoromycota</taxon>
        <taxon>Mortierellomycotina</taxon>
        <taxon>Mortierellomycetes</taxon>
        <taxon>Mortierellales</taxon>
        <taxon>Mortierellaceae</taxon>
        <taxon>Linnemannia</taxon>
    </lineage>
</organism>
<sequence length="160" mass="18792">MGQSGAPLHLCLLVLSVYLFFLLLPARFVLASMHHPTRNKVFRKGESKTYFVVHKKNQARHRRKQGKKKKKKAMQNMRVNNKQLQSRHNNGTSVSFDLLMDGRRTCYVCCLTWTWSVYVCMYAFVWRQYSVHVYYTCAIPFPSSVALQSFAMRTPKRHQV</sequence>
<name>A0A197JME2_9FUNG</name>
<evidence type="ECO:0000313" key="3">
    <source>
        <dbReference type="Proteomes" id="UP000078512"/>
    </source>
</evidence>
<protein>
    <submittedName>
        <fullName evidence="2">Uncharacterized protein</fullName>
    </submittedName>
</protein>
<gene>
    <name evidence="2" type="ORF">K457DRAFT_140968</name>
</gene>
<keyword evidence="1" id="KW-0472">Membrane</keyword>
<dbReference type="AlphaFoldDB" id="A0A197JME2"/>
<dbReference type="EMBL" id="KV442076">
    <property type="protein sequence ID" value="OAQ25656.1"/>
    <property type="molecule type" value="Genomic_DNA"/>
</dbReference>
<reference evidence="2 3" key="1">
    <citation type="submission" date="2016-05" db="EMBL/GenBank/DDBJ databases">
        <title>Genome sequencing reveals origins of a unique bacterial endosymbiosis in the earliest lineages of terrestrial Fungi.</title>
        <authorList>
            <consortium name="DOE Joint Genome Institute"/>
            <person name="Uehling J."/>
            <person name="Gryganskyi A."/>
            <person name="Hameed K."/>
            <person name="Tschaplinski T."/>
            <person name="Misztal P."/>
            <person name="Wu S."/>
            <person name="Desiro A."/>
            <person name="Vande Pol N."/>
            <person name="Du Z.-Y."/>
            <person name="Zienkiewicz A."/>
            <person name="Zienkiewicz K."/>
            <person name="Morin E."/>
            <person name="Tisserant E."/>
            <person name="Splivallo R."/>
            <person name="Hainaut M."/>
            <person name="Henrissat B."/>
            <person name="Ohm R."/>
            <person name="Kuo A."/>
            <person name="Yan J."/>
            <person name="Lipzen A."/>
            <person name="Nolan M."/>
            <person name="Labutti K."/>
            <person name="Barry K."/>
            <person name="Goldstein A."/>
            <person name="Labbe J."/>
            <person name="Schadt C."/>
            <person name="Tuskan G."/>
            <person name="Grigoriev I."/>
            <person name="Martin F."/>
            <person name="Vilgalys R."/>
            <person name="Bonito G."/>
        </authorList>
    </citation>
    <scope>NUCLEOTIDE SEQUENCE [LARGE SCALE GENOMIC DNA]</scope>
    <source>
        <strain evidence="2 3">AG-77</strain>
    </source>
</reference>
<keyword evidence="3" id="KW-1185">Reference proteome</keyword>
<evidence type="ECO:0000313" key="2">
    <source>
        <dbReference type="EMBL" id="OAQ25656.1"/>
    </source>
</evidence>